<dbReference type="Proteomes" id="UP001344447">
    <property type="component" value="Unassembled WGS sequence"/>
</dbReference>
<organism evidence="1 2">
    <name type="scientific">Dictyostelium firmibasis</name>
    <dbReference type="NCBI Taxonomy" id="79012"/>
    <lineage>
        <taxon>Eukaryota</taxon>
        <taxon>Amoebozoa</taxon>
        <taxon>Evosea</taxon>
        <taxon>Eumycetozoa</taxon>
        <taxon>Dictyostelia</taxon>
        <taxon>Dictyosteliales</taxon>
        <taxon>Dictyosteliaceae</taxon>
        <taxon>Dictyostelium</taxon>
    </lineage>
</organism>
<dbReference type="EMBL" id="JAVFKY010000001">
    <property type="protein sequence ID" value="KAK5584922.1"/>
    <property type="molecule type" value="Genomic_DNA"/>
</dbReference>
<keyword evidence="2" id="KW-1185">Reference proteome</keyword>
<sequence length="36" mass="4142">MHIKKYSIKESTNIYHNKIVSTTSNPTIFNTLTRGC</sequence>
<accession>A0AAN7U9H0</accession>
<comment type="caution">
    <text evidence="1">The sequence shown here is derived from an EMBL/GenBank/DDBJ whole genome shotgun (WGS) entry which is preliminary data.</text>
</comment>
<reference evidence="1 2" key="1">
    <citation type="submission" date="2023-11" db="EMBL/GenBank/DDBJ databases">
        <title>Dfirmibasis_genome.</title>
        <authorList>
            <person name="Edelbroek B."/>
            <person name="Kjellin J."/>
            <person name="Jerlstrom-Hultqvist J."/>
            <person name="Soderbom F."/>
        </authorList>
    </citation>
    <scope>NUCLEOTIDE SEQUENCE [LARGE SCALE GENOMIC DNA]</scope>
    <source>
        <strain evidence="1 2">TNS-C-14</strain>
    </source>
</reference>
<gene>
    <name evidence="1" type="ORF">RB653_006540</name>
</gene>
<proteinExistence type="predicted"/>
<evidence type="ECO:0000313" key="1">
    <source>
        <dbReference type="EMBL" id="KAK5584922.1"/>
    </source>
</evidence>
<name>A0AAN7U9H0_9MYCE</name>
<evidence type="ECO:0000313" key="2">
    <source>
        <dbReference type="Proteomes" id="UP001344447"/>
    </source>
</evidence>
<dbReference type="AlphaFoldDB" id="A0AAN7U9H0"/>
<protein>
    <submittedName>
        <fullName evidence="1">Uncharacterized protein</fullName>
    </submittedName>
</protein>